<keyword evidence="3" id="KW-0539">Nucleus</keyword>
<keyword evidence="1" id="KW-0805">Transcription regulation</keyword>
<dbReference type="SMART" id="SM00906">
    <property type="entry name" value="Fungal_trans"/>
    <property type="match status" value="1"/>
</dbReference>
<dbReference type="GO" id="GO:0003677">
    <property type="term" value="F:DNA binding"/>
    <property type="evidence" value="ECO:0007669"/>
    <property type="project" value="InterPro"/>
</dbReference>
<organism evidence="6 7">
    <name type="scientific">Rhizodiscina lignyota</name>
    <dbReference type="NCBI Taxonomy" id="1504668"/>
    <lineage>
        <taxon>Eukaryota</taxon>
        <taxon>Fungi</taxon>
        <taxon>Dikarya</taxon>
        <taxon>Ascomycota</taxon>
        <taxon>Pezizomycotina</taxon>
        <taxon>Dothideomycetes</taxon>
        <taxon>Pleosporomycetidae</taxon>
        <taxon>Aulographales</taxon>
        <taxon>Rhizodiscinaceae</taxon>
        <taxon>Rhizodiscina</taxon>
    </lineage>
</organism>
<accession>A0A9P4I5L4</accession>
<dbReference type="Proteomes" id="UP000799772">
    <property type="component" value="Unassembled WGS sequence"/>
</dbReference>
<dbReference type="PANTHER" id="PTHR47424:SF6">
    <property type="entry name" value="PROLINE UTILIZATION TRANS-ACTIVATOR"/>
    <property type="match status" value="1"/>
</dbReference>
<dbReference type="GO" id="GO:0008270">
    <property type="term" value="F:zinc ion binding"/>
    <property type="evidence" value="ECO:0007669"/>
    <property type="project" value="InterPro"/>
</dbReference>
<gene>
    <name evidence="6" type="ORF">NA57DRAFT_49272</name>
</gene>
<proteinExistence type="predicted"/>
<dbReference type="GO" id="GO:0006351">
    <property type="term" value="P:DNA-templated transcription"/>
    <property type="evidence" value="ECO:0007669"/>
    <property type="project" value="InterPro"/>
</dbReference>
<protein>
    <recommendedName>
        <fullName evidence="5">Xylanolytic transcriptional activator regulatory domain-containing protein</fullName>
    </recommendedName>
</protein>
<reference evidence="6" key="1">
    <citation type="journal article" date="2020" name="Stud. Mycol.">
        <title>101 Dothideomycetes genomes: a test case for predicting lifestyles and emergence of pathogens.</title>
        <authorList>
            <person name="Haridas S."/>
            <person name="Albert R."/>
            <person name="Binder M."/>
            <person name="Bloem J."/>
            <person name="Labutti K."/>
            <person name="Salamov A."/>
            <person name="Andreopoulos B."/>
            <person name="Baker S."/>
            <person name="Barry K."/>
            <person name="Bills G."/>
            <person name="Bluhm B."/>
            <person name="Cannon C."/>
            <person name="Castanera R."/>
            <person name="Culley D."/>
            <person name="Daum C."/>
            <person name="Ezra D."/>
            <person name="Gonzalez J."/>
            <person name="Henrissat B."/>
            <person name="Kuo A."/>
            <person name="Liang C."/>
            <person name="Lipzen A."/>
            <person name="Lutzoni F."/>
            <person name="Magnuson J."/>
            <person name="Mondo S."/>
            <person name="Nolan M."/>
            <person name="Ohm R."/>
            <person name="Pangilinan J."/>
            <person name="Park H.-J."/>
            <person name="Ramirez L."/>
            <person name="Alfaro M."/>
            <person name="Sun H."/>
            <person name="Tritt A."/>
            <person name="Yoshinaga Y."/>
            <person name="Zwiers L.-H."/>
            <person name="Turgeon B."/>
            <person name="Goodwin S."/>
            <person name="Spatafora J."/>
            <person name="Crous P."/>
            <person name="Grigoriev I."/>
        </authorList>
    </citation>
    <scope>NUCLEOTIDE SEQUENCE</scope>
    <source>
        <strain evidence="6">CBS 133067</strain>
    </source>
</reference>
<dbReference type="InterPro" id="IPR007219">
    <property type="entry name" value="XnlR_reg_dom"/>
</dbReference>
<dbReference type="AlphaFoldDB" id="A0A9P4I5L4"/>
<dbReference type="InterPro" id="IPR051127">
    <property type="entry name" value="Fungal_SecMet_Regulators"/>
</dbReference>
<evidence type="ECO:0000256" key="2">
    <source>
        <dbReference type="ARBA" id="ARBA00023163"/>
    </source>
</evidence>
<dbReference type="CDD" id="cd12148">
    <property type="entry name" value="fungal_TF_MHR"/>
    <property type="match status" value="1"/>
</dbReference>
<comment type="caution">
    <text evidence="6">The sequence shown here is derived from an EMBL/GenBank/DDBJ whole genome shotgun (WGS) entry which is preliminary data.</text>
</comment>
<evidence type="ECO:0000256" key="1">
    <source>
        <dbReference type="ARBA" id="ARBA00023015"/>
    </source>
</evidence>
<keyword evidence="7" id="KW-1185">Reference proteome</keyword>
<evidence type="ECO:0000313" key="6">
    <source>
        <dbReference type="EMBL" id="KAF2092869.1"/>
    </source>
</evidence>
<evidence type="ECO:0000259" key="5">
    <source>
        <dbReference type="SMART" id="SM00906"/>
    </source>
</evidence>
<name>A0A9P4I5L4_9PEZI</name>
<dbReference type="EMBL" id="ML978141">
    <property type="protein sequence ID" value="KAF2092869.1"/>
    <property type="molecule type" value="Genomic_DNA"/>
</dbReference>
<feature type="region of interest" description="Disordered" evidence="4">
    <location>
        <begin position="162"/>
        <end position="229"/>
    </location>
</feature>
<dbReference type="PANTHER" id="PTHR47424">
    <property type="entry name" value="REGULATORY PROTEIN GAL4"/>
    <property type="match status" value="1"/>
</dbReference>
<dbReference type="Pfam" id="PF04082">
    <property type="entry name" value="Fungal_trans"/>
    <property type="match status" value="1"/>
</dbReference>
<sequence>MPRKPRFQGSIDELSGRYAHALTNTPSSHVNFLRYRCLDAIVRAAFPNDAIATVDDLRRLGKRLGYQMPETPDEPPVELKDLFGPSRLATEDANYAPAPQVALAEDDEGTTSPTFTAEDLDSPGLVRDSTGHAHHIGPSGSLAFFASLRHLIASRCNSAANSLNRSSGFADDNAATTLESDRTQDSDDLPNDSAREEDPVAVQPSPCISSQRSDHKLEQPDMAEQEKNLPSSSIMTELIQSYFDHVHLDFPLFHRATFEEEYECFILGARSDRKRPTNGYLPFPDCGWGWLGCLHMMLVFGSLIGEAPNSATCRLLRRNSVSLVRSFLPHIVTKSSLWNVRCLVLLSLYLHNNSERNAAWMLAGTATRTALALGLHRRDLDSSFRPIEREMRKRAFCSLYSYEQFLCSTLGRPSGMGDPDVEVTPPREGFLYNGNTITELTAASMELQKLLSRTRRATSTDGTILEALRRWKSQLPEFLDLPRCISYQDISIRGSASNPPAHKQLRTILSHQPPARVRSVLLLHIQYHYIAVLVTRSALLHFVASTYDASSAAAPGPGRIMESSVDSAEASVYHACQLSSLIGMLYRFNLLRGESALDVFYGYSAGMILVLRLLCAPLPEGSTTTERGRELQIRVYLESNTSSLRDVIRRTSKSPTMMRFASVLESFSSLLSNPIPLQTTAHPSSNYAQTESANEANQHAIAPLPAGAVLDIANASPTGVTSNGTRNAQLNTDIFGARIGTDMGLPRFHNIGIGESYDRSNESPNRPNIALTTNTDNTFSQAETFDELPHLPLDFSWSPLEHDLGVGWADFESLIGGNDFEFTQF</sequence>
<feature type="domain" description="Xylanolytic transcriptional activator regulatory" evidence="5">
    <location>
        <begin position="359"/>
        <end position="432"/>
    </location>
</feature>
<evidence type="ECO:0000256" key="3">
    <source>
        <dbReference type="ARBA" id="ARBA00023242"/>
    </source>
</evidence>
<evidence type="ECO:0000313" key="7">
    <source>
        <dbReference type="Proteomes" id="UP000799772"/>
    </source>
</evidence>
<keyword evidence="2" id="KW-0804">Transcription</keyword>
<evidence type="ECO:0000256" key="4">
    <source>
        <dbReference type="SAM" id="MobiDB-lite"/>
    </source>
</evidence>
<feature type="compositionally biased region" description="Basic and acidic residues" evidence="4">
    <location>
        <begin position="212"/>
        <end position="227"/>
    </location>
</feature>
<feature type="region of interest" description="Disordered" evidence="4">
    <location>
        <begin position="100"/>
        <end position="132"/>
    </location>
</feature>
<dbReference type="OrthoDB" id="3364175at2759"/>